<dbReference type="PANTHER" id="PTHR46284:SF1">
    <property type="entry name" value="PROTEIN KINESIN LIGHT CHAIN-RELATED 2"/>
    <property type="match status" value="1"/>
</dbReference>
<dbReference type="Pfam" id="PF13424">
    <property type="entry name" value="TPR_12"/>
    <property type="match status" value="2"/>
</dbReference>
<reference evidence="3 4" key="1">
    <citation type="journal article" date="2023" name="bioRxiv">
        <title>Genome report: Whole genome sequence and annotation of Penstemon davidsonii.</title>
        <authorList>
            <person name="Ostevik K.L."/>
            <person name="Alabady M."/>
            <person name="Zhang M."/>
            <person name="Rausher M.D."/>
        </authorList>
    </citation>
    <scope>NUCLEOTIDE SEQUENCE [LARGE SCALE GENOMIC DNA]</scope>
    <source>
        <strain evidence="3">DNT005</strain>
        <tissue evidence="3">Whole leaf</tissue>
    </source>
</reference>
<comment type="caution">
    <text evidence="3">The sequence shown here is derived from an EMBL/GenBank/DDBJ whole genome shotgun (WGS) entry which is preliminary data.</text>
</comment>
<evidence type="ECO:0000256" key="1">
    <source>
        <dbReference type="PROSITE-ProRule" id="PRU00339"/>
    </source>
</evidence>
<dbReference type="EMBL" id="JAYDYQ010002688">
    <property type="protein sequence ID" value="KAK4477389.1"/>
    <property type="molecule type" value="Genomic_DNA"/>
</dbReference>
<proteinExistence type="predicted"/>
<dbReference type="Proteomes" id="UP001291926">
    <property type="component" value="Unassembled WGS sequence"/>
</dbReference>
<keyword evidence="1" id="KW-0802">TPR repeat</keyword>
<name>A0ABR0CKT0_9LAMI</name>
<evidence type="ECO:0000256" key="2">
    <source>
        <dbReference type="SAM" id="MobiDB-lite"/>
    </source>
</evidence>
<feature type="region of interest" description="Disordered" evidence="2">
    <location>
        <begin position="118"/>
        <end position="141"/>
    </location>
</feature>
<dbReference type="PANTHER" id="PTHR46284">
    <property type="entry name" value="PROTEIN KINESIN LIGHT CHAIN-RELATED 3"/>
    <property type="match status" value="1"/>
</dbReference>
<dbReference type="InterPro" id="IPR019734">
    <property type="entry name" value="TPR_rpt"/>
</dbReference>
<gene>
    <name evidence="3" type="ORF">RD792_016610</name>
</gene>
<dbReference type="Gene3D" id="1.25.40.10">
    <property type="entry name" value="Tetratricopeptide repeat domain"/>
    <property type="match status" value="2"/>
</dbReference>
<feature type="repeat" description="TPR" evidence="1">
    <location>
        <begin position="430"/>
        <end position="463"/>
    </location>
</feature>
<dbReference type="SMART" id="SM00028">
    <property type="entry name" value="TPR"/>
    <property type="match status" value="6"/>
</dbReference>
<protein>
    <submittedName>
        <fullName evidence="3">Uncharacterized protein</fullName>
    </submittedName>
</protein>
<keyword evidence="4" id="KW-1185">Reference proteome</keyword>
<accession>A0ABR0CKT0</accession>
<evidence type="ECO:0000313" key="3">
    <source>
        <dbReference type="EMBL" id="KAK4477389.1"/>
    </source>
</evidence>
<sequence length="495" mass="55154">MPKYIMTGSNSHNLTKESEGYYLPNKETFTELRSPRSPLSTQSLSLSTLTLDSDSLDLAINRVADTSIEQLYHNVCEMQSSDQSPSRLSFLSYGEESRIDSELRFLAVGDYDAVKEENEANNTQKTSLRSKSFSCKPPNGKQSVKNLRAFSSMKKERSPHFIGKIEGHGKSKGYLGPYLLKQAKDMMSSGDSNSQKALELAIRAMKSFEVSLTHKPNLDFVMCLHIVASLYCRIGMYNEAIPILERSINIPIVDLGKNHALAKFSGCMQLGDTYAMLGQIENSIRFYKTGLEIQRQVLGEKDPRLRETCRYLAEAHVQAVQYDEAEQLCLMALDIHKENGSLASLEEASDRRLLGLICDSKGDYESALEHYTLARMVMASNGLNSDVASIDCNIGDAYLYLARYDEAIFAYQNALNKFNSSKEENQSKVASIFVSLGDLYNKIGKFGDAKSFLENALRIYAKPVPGSLSEEIASGLVDISTIFESMDEQEKALVT</sequence>
<organism evidence="3 4">
    <name type="scientific">Penstemon davidsonii</name>
    <dbReference type="NCBI Taxonomy" id="160366"/>
    <lineage>
        <taxon>Eukaryota</taxon>
        <taxon>Viridiplantae</taxon>
        <taxon>Streptophyta</taxon>
        <taxon>Embryophyta</taxon>
        <taxon>Tracheophyta</taxon>
        <taxon>Spermatophyta</taxon>
        <taxon>Magnoliopsida</taxon>
        <taxon>eudicotyledons</taxon>
        <taxon>Gunneridae</taxon>
        <taxon>Pentapetalae</taxon>
        <taxon>asterids</taxon>
        <taxon>lamiids</taxon>
        <taxon>Lamiales</taxon>
        <taxon>Plantaginaceae</taxon>
        <taxon>Cheloneae</taxon>
        <taxon>Penstemon</taxon>
    </lineage>
</organism>
<dbReference type="SUPFAM" id="SSF48452">
    <property type="entry name" value="TPR-like"/>
    <property type="match status" value="2"/>
</dbReference>
<feature type="compositionally biased region" description="Polar residues" evidence="2">
    <location>
        <begin position="120"/>
        <end position="133"/>
    </location>
</feature>
<dbReference type="InterPro" id="IPR011990">
    <property type="entry name" value="TPR-like_helical_dom_sf"/>
</dbReference>
<evidence type="ECO:0000313" key="4">
    <source>
        <dbReference type="Proteomes" id="UP001291926"/>
    </source>
</evidence>
<dbReference type="PROSITE" id="PS50005">
    <property type="entry name" value="TPR"/>
    <property type="match status" value="1"/>
</dbReference>